<proteinExistence type="predicted"/>
<reference evidence="3" key="1">
    <citation type="submission" date="2017-03" db="EMBL/GenBank/DDBJ databases">
        <title>Full genome sequence of a non-lethal Shewanella isolate that potentiates virulence of Vibio parahaemolyticus causing acute hepatopancreatic necrosis disease (AHPND) in shrimp.</title>
        <authorList>
            <person name="Prachumwat A."/>
            <person name="Sritunyalucksana K."/>
        </authorList>
    </citation>
    <scope>NUCLEOTIDE SEQUENCE [LARGE SCALE GENOMIC DNA]</scope>
    <source>
        <strain evidence="3">TH2012</strain>
    </source>
</reference>
<evidence type="ECO:0000313" key="2">
    <source>
        <dbReference type="EMBL" id="AZQ10158.1"/>
    </source>
</evidence>
<feature type="region of interest" description="Disordered" evidence="1">
    <location>
        <begin position="1"/>
        <end position="22"/>
    </location>
</feature>
<keyword evidence="3" id="KW-1185">Reference proteome</keyword>
<dbReference type="PANTHER" id="PTHR34403:SF16">
    <property type="entry name" value="GLYCINE, ALANINE AND ASPARAGINE-RICH PROTEIN-LIKE"/>
    <property type="match status" value="1"/>
</dbReference>
<evidence type="ECO:0000313" key="3">
    <source>
        <dbReference type="Proteomes" id="UP000278437"/>
    </source>
</evidence>
<evidence type="ECO:0000256" key="1">
    <source>
        <dbReference type="SAM" id="MobiDB-lite"/>
    </source>
</evidence>
<dbReference type="RefSeq" id="WP_177616548.1">
    <property type="nucleotide sequence ID" value="NZ_CP020373.1"/>
</dbReference>
<feature type="compositionally biased region" description="Polar residues" evidence="1">
    <location>
        <begin position="108"/>
        <end position="118"/>
    </location>
</feature>
<accession>A0ABN5TSF0</accession>
<feature type="compositionally biased region" description="Basic and acidic residues" evidence="1">
    <location>
        <begin position="47"/>
        <end position="104"/>
    </location>
</feature>
<dbReference type="InterPro" id="IPR050972">
    <property type="entry name" value="SDr-like"/>
</dbReference>
<sequence>MSEAKTPKGAGRQRKVAVAATDGQTVAQGAAVKAAQAKSDAALAEIEAKAKAEAEAKAKADEEAKAKAEAEAKAKADEEAKAKAETEAKAKADEEAKAKAEAEAKANQLEQDNESMGISKTGTGADLLSGIDSCTLLGAFEVHAKADAGFWRSGVQFHRLKPTLVLVVEQEDHAAAGVHAPDDESQQVVLLTKQKAERVYREPNLVVTDVELDDLIPGQQ</sequence>
<feature type="region of interest" description="Disordered" evidence="1">
    <location>
        <begin position="47"/>
        <end position="118"/>
    </location>
</feature>
<name>A0ABN5TSF0_9GAMM</name>
<dbReference type="Proteomes" id="UP000278437">
    <property type="component" value="Chromosome"/>
</dbReference>
<protein>
    <submittedName>
        <fullName evidence="2">Cell envelope integrity inner membrane protein TolA</fullName>
    </submittedName>
</protein>
<organism evidence="2 3">
    <name type="scientific">Shewanella khirikhana</name>
    <dbReference type="NCBI Taxonomy" id="1965282"/>
    <lineage>
        <taxon>Bacteria</taxon>
        <taxon>Pseudomonadati</taxon>
        <taxon>Pseudomonadota</taxon>
        <taxon>Gammaproteobacteria</taxon>
        <taxon>Alteromonadales</taxon>
        <taxon>Shewanellaceae</taxon>
        <taxon>Shewanella</taxon>
    </lineage>
</organism>
<dbReference type="EMBL" id="CP020373">
    <property type="protein sequence ID" value="AZQ10158.1"/>
    <property type="molecule type" value="Genomic_DNA"/>
</dbReference>
<gene>
    <name evidence="2" type="ORF">STH12_01022</name>
</gene>
<dbReference type="PANTHER" id="PTHR34403">
    <property type="entry name" value="TOL-PAL SYSTEM PROTEIN TOLA"/>
    <property type="match status" value="1"/>
</dbReference>